<dbReference type="Proteomes" id="UP000032233">
    <property type="component" value="Unassembled WGS sequence"/>
</dbReference>
<proteinExistence type="predicted"/>
<evidence type="ECO:0000313" key="3">
    <source>
        <dbReference type="Proteomes" id="UP000032233"/>
    </source>
</evidence>
<gene>
    <name evidence="2" type="ORF">X474_07610</name>
</gene>
<feature type="domain" description="Methyltransferase type 11" evidence="1">
    <location>
        <begin position="43"/>
        <end position="141"/>
    </location>
</feature>
<sequence>MANSQAIQTTDNSYKDYWFWQRDSSPDLIARYPNLDLKGKDVLDIGCGIGGRTCYLGGQGARHVVGCDINSREIETTENLKRELAPELKDKVVFSCNQTEQIGLGKIKFDLVLIIDAMEYIKEPSLMPEQAYRLLKPGGKLNFGAVGWGHWHATHMLRIFPVSFMRLFFSDKTILNTARRMMKQEFYKSRTWDSNPPCLR</sequence>
<dbReference type="PANTHER" id="PTHR43861">
    <property type="entry name" value="TRANS-ACONITATE 2-METHYLTRANSFERASE-RELATED"/>
    <property type="match status" value="1"/>
</dbReference>
<evidence type="ECO:0000259" key="1">
    <source>
        <dbReference type="Pfam" id="PF08241"/>
    </source>
</evidence>
<organism evidence="2 3">
    <name type="scientific">Dethiosulfatarculus sandiegensis</name>
    <dbReference type="NCBI Taxonomy" id="1429043"/>
    <lineage>
        <taxon>Bacteria</taxon>
        <taxon>Pseudomonadati</taxon>
        <taxon>Thermodesulfobacteriota</taxon>
        <taxon>Desulfarculia</taxon>
        <taxon>Desulfarculales</taxon>
        <taxon>Desulfarculaceae</taxon>
        <taxon>Dethiosulfatarculus</taxon>
    </lineage>
</organism>
<dbReference type="RefSeq" id="WP_044347715.1">
    <property type="nucleotide sequence ID" value="NZ_AZAC01000010.1"/>
</dbReference>
<evidence type="ECO:0000313" key="2">
    <source>
        <dbReference type="EMBL" id="KIX14616.1"/>
    </source>
</evidence>
<dbReference type="AlphaFoldDB" id="A0A0D2JFY9"/>
<comment type="caution">
    <text evidence="2">The sequence shown here is derived from an EMBL/GenBank/DDBJ whole genome shotgun (WGS) entry which is preliminary data.</text>
</comment>
<accession>A0A0D2JFY9</accession>
<dbReference type="InterPro" id="IPR013216">
    <property type="entry name" value="Methyltransf_11"/>
</dbReference>
<dbReference type="InterPro" id="IPR029063">
    <property type="entry name" value="SAM-dependent_MTases_sf"/>
</dbReference>
<dbReference type="OrthoDB" id="9784101at2"/>
<dbReference type="SUPFAM" id="SSF53335">
    <property type="entry name" value="S-adenosyl-L-methionine-dependent methyltransferases"/>
    <property type="match status" value="1"/>
</dbReference>
<dbReference type="CDD" id="cd02440">
    <property type="entry name" value="AdoMet_MTases"/>
    <property type="match status" value="1"/>
</dbReference>
<dbReference type="Gene3D" id="3.40.50.150">
    <property type="entry name" value="Vaccinia Virus protein VP39"/>
    <property type="match status" value="1"/>
</dbReference>
<dbReference type="Pfam" id="PF08241">
    <property type="entry name" value="Methyltransf_11"/>
    <property type="match status" value="1"/>
</dbReference>
<keyword evidence="3" id="KW-1185">Reference proteome</keyword>
<dbReference type="EMBL" id="AZAC01000010">
    <property type="protein sequence ID" value="KIX14616.1"/>
    <property type="molecule type" value="Genomic_DNA"/>
</dbReference>
<protein>
    <recommendedName>
        <fullName evidence="1">Methyltransferase type 11 domain-containing protein</fullName>
    </recommendedName>
</protein>
<reference evidence="2 3" key="1">
    <citation type="submission" date="2013-11" db="EMBL/GenBank/DDBJ databases">
        <title>Metagenomic analysis of a methanogenic consortium involved in long chain n-alkane degradation.</title>
        <authorList>
            <person name="Davidova I.A."/>
            <person name="Callaghan A.V."/>
            <person name="Wawrik B."/>
            <person name="Pruitt S."/>
            <person name="Marks C."/>
            <person name="Duncan K.E."/>
            <person name="Suflita J.M."/>
        </authorList>
    </citation>
    <scope>NUCLEOTIDE SEQUENCE [LARGE SCALE GENOMIC DNA]</scope>
    <source>
        <strain evidence="2 3">SPR</strain>
    </source>
</reference>
<dbReference type="InParanoid" id="A0A0D2JFY9"/>
<dbReference type="GO" id="GO:0008757">
    <property type="term" value="F:S-adenosylmethionine-dependent methyltransferase activity"/>
    <property type="evidence" value="ECO:0007669"/>
    <property type="project" value="InterPro"/>
</dbReference>
<dbReference type="STRING" id="1429043.X474_07610"/>
<name>A0A0D2JFY9_9BACT</name>